<evidence type="ECO:0008006" key="3">
    <source>
        <dbReference type="Google" id="ProtNLM"/>
    </source>
</evidence>
<evidence type="ECO:0000313" key="1">
    <source>
        <dbReference type="EMBL" id="MEF2966865.1"/>
    </source>
</evidence>
<organism evidence="1 2">
    <name type="scientific">Paenibacillus haidiansis</name>
    <dbReference type="NCBI Taxonomy" id="1574488"/>
    <lineage>
        <taxon>Bacteria</taxon>
        <taxon>Bacillati</taxon>
        <taxon>Bacillota</taxon>
        <taxon>Bacilli</taxon>
        <taxon>Bacillales</taxon>
        <taxon>Paenibacillaceae</taxon>
        <taxon>Paenibacillus</taxon>
    </lineage>
</organism>
<dbReference type="Proteomes" id="UP001306950">
    <property type="component" value="Unassembled WGS sequence"/>
</dbReference>
<protein>
    <recommendedName>
        <fullName evidence="3">Hemerythrin-like domain-containing protein</fullName>
    </recommendedName>
</protein>
<gene>
    <name evidence="1" type="ORF">V3851_13565</name>
</gene>
<dbReference type="RefSeq" id="WP_331847090.1">
    <property type="nucleotide sequence ID" value="NZ_JAZHPZ010000006.1"/>
</dbReference>
<keyword evidence="2" id="KW-1185">Reference proteome</keyword>
<sequence length="149" mass="17183">MSGPALRHVDSHSSIHEAALEEARELTELFERSLRKGEQDKALELAYVTVEHWETRTLQHALSEEEGLYVEALEIKPELAGVIFALKRDHDLLREIVHEIKELLATGKATEEILSRFQALIVVDLLHNRDEMEMLERHVEGHYDEQQAL</sequence>
<accession>A0ABU7VSW4</accession>
<dbReference type="EMBL" id="JAZHPZ010000006">
    <property type="protein sequence ID" value="MEF2966865.1"/>
    <property type="molecule type" value="Genomic_DNA"/>
</dbReference>
<comment type="caution">
    <text evidence="1">The sequence shown here is derived from an EMBL/GenBank/DDBJ whole genome shotgun (WGS) entry which is preliminary data.</text>
</comment>
<name>A0ABU7VSW4_9BACL</name>
<reference evidence="1 2" key="1">
    <citation type="submission" date="2024-02" db="EMBL/GenBank/DDBJ databases">
        <title>A nitrogen-fixing paenibacillus bacterium.</title>
        <authorList>
            <person name="Zhang W.L."/>
            <person name="Chen S.F."/>
        </authorList>
    </citation>
    <scope>NUCLEOTIDE SEQUENCE [LARGE SCALE GENOMIC DNA]</scope>
    <source>
        <strain evidence="1 2">M1</strain>
    </source>
</reference>
<evidence type="ECO:0000313" key="2">
    <source>
        <dbReference type="Proteomes" id="UP001306950"/>
    </source>
</evidence>
<proteinExistence type="predicted"/>
<dbReference type="Gene3D" id="1.20.120.520">
    <property type="entry name" value="nmb1532 protein domain like"/>
    <property type="match status" value="1"/>
</dbReference>